<evidence type="ECO:0000313" key="1">
    <source>
        <dbReference type="EMBL" id="KAI0034862.1"/>
    </source>
</evidence>
<dbReference type="Proteomes" id="UP000814128">
    <property type="component" value="Unassembled WGS sequence"/>
</dbReference>
<reference evidence="1" key="1">
    <citation type="submission" date="2021-02" db="EMBL/GenBank/DDBJ databases">
        <authorList>
            <consortium name="DOE Joint Genome Institute"/>
            <person name="Ahrendt S."/>
            <person name="Looney B.P."/>
            <person name="Miyauchi S."/>
            <person name="Morin E."/>
            <person name="Drula E."/>
            <person name="Courty P.E."/>
            <person name="Chicoki N."/>
            <person name="Fauchery L."/>
            <person name="Kohler A."/>
            <person name="Kuo A."/>
            <person name="Labutti K."/>
            <person name="Pangilinan J."/>
            <person name="Lipzen A."/>
            <person name="Riley R."/>
            <person name="Andreopoulos W."/>
            <person name="He G."/>
            <person name="Johnson J."/>
            <person name="Barry K.W."/>
            <person name="Grigoriev I.V."/>
            <person name="Nagy L."/>
            <person name="Hibbett D."/>
            <person name="Henrissat B."/>
            <person name="Matheny P.B."/>
            <person name="Labbe J."/>
            <person name="Martin F."/>
        </authorList>
    </citation>
    <scope>NUCLEOTIDE SEQUENCE</scope>
    <source>
        <strain evidence="1">EC-137</strain>
    </source>
</reference>
<accession>A0ACB8QT35</accession>
<keyword evidence="2" id="KW-1185">Reference proteome</keyword>
<evidence type="ECO:0000313" key="2">
    <source>
        <dbReference type="Proteomes" id="UP000814128"/>
    </source>
</evidence>
<proteinExistence type="predicted"/>
<comment type="caution">
    <text evidence="1">The sequence shown here is derived from an EMBL/GenBank/DDBJ whole genome shotgun (WGS) entry which is preliminary data.</text>
</comment>
<protein>
    <submittedName>
        <fullName evidence="1">Uncharacterized protein</fullName>
    </submittedName>
</protein>
<sequence>MLRPGQATREILSVPTEVVLQIYVDRVLILVTQLGKVGALIQASLPSNTPLDLDTVGEGETVPEPSPYPALPPPPASIALTPLLGASSNNPLHSLYVSQIATLVWAVQARPFPGAGVGATLPVAVGLALRGGGTEDPAMFHGVMGLVREVLEQS</sequence>
<dbReference type="EMBL" id="MU273493">
    <property type="protein sequence ID" value="KAI0034862.1"/>
    <property type="molecule type" value="Genomic_DNA"/>
</dbReference>
<organism evidence="1 2">
    <name type="scientific">Vararia minispora EC-137</name>
    <dbReference type="NCBI Taxonomy" id="1314806"/>
    <lineage>
        <taxon>Eukaryota</taxon>
        <taxon>Fungi</taxon>
        <taxon>Dikarya</taxon>
        <taxon>Basidiomycota</taxon>
        <taxon>Agaricomycotina</taxon>
        <taxon>Agaricomycetes</taxon>
        <taxon>Russulales</taxon>
        <taxon>Lachnocladiaceae</taxon>
        <taxon>Vararia</taxon>
    </lineage>
</organism>
<gene>
    <name evidence="1" type="ORF">K488DRAFT_44550</name>
</gene>
<reference evidence="1" key="2">
    <citation type="journal article" date="2022" name="New Phytol.">
        <title>Evolutionary transition to the ectomycorrhizal habit in the genomes of a hyperdiverse lineage of mushroom-forming fungi.</title>
        <authorList>
            <person name="Looney B."/>
            <person name="Miyauchi S."/>
            <person name="Morin E."/>
            <person name="Drula E."/>
            <person name="Courty P.E."/>
            <person name="Kohler A."/>
            <person name="Kuo A."/>
            <person name="LaButti K."/>
            <person name="Pangilinan J."/>
            <person name="Lipzen A."/>
            <person name="Riley R."/>
            <person name="Andreopoulos W."/>
            <person name="He G."/>
            <person name="Johnson J."/>
            <person name="Nolan M."/>
            <person name="Tritt A."/>
            <person name="Barry K.W."/>
            <person name="Grigoriev I.V."/>
            <person name="Nagy L.G."/>
            <person name="Hibbett D."/>
            <person name="Henrissat B."/>
            <person name="Matheny P.B."/>
            <person name="Labbe J."/>
            <person name="Martin F.M."/>
        </authorList>
    </citation>
    <scope>NUCLEOTIDE SEQUENCE</scope>
    <source>
        <strain evidence="1">EC-137</strain>
    </source>
</reference>
<name>A0ACB8QT35_9AGAM</name>